<dbReference type="Proteomes" id="UP000298030">
    <property type="component" value="Unassembled WGS sequence"/>
</dbReference>
<dbReference type="AlphaFoldDB" id="A0A4Y7SWA8"/>
<sequence>MPDIKLVAHVMCVPLVTSVKVKAALTPYHARFLHRSTPFYSHLDYIHHTVRTPPTVSRLASSHPIRLAAPETIHGL</sequence>
<gene>
    <name evidence="1" type="ORF">FA13DRAFT_1125026</name>
</gene>
<evidence type="ECO:0000313" key="2">
    <source>
        <dbReference type="Proteomes" id="UP000298030"/>
    </source>
</evidence>
<dbReference type="EMBL" id="QPFP01000052">
    <property type="protein sequence ID" value="TEB25991.1"/>
    <property type="molecule type" value="Genomic_DNA"/>
</dbReference>
<name>A0A4Y7SWA8_COPMI</name>
<evidence type="ECO:0000313" key="1">
    <source>
        <dbReference type="EMBL" id="TEB25991.1"/>
    </source>
</evidence>
<proteinExistence type="predicted"/>
<protein>
    <submittedName>
        <fullName evidence="1">Uncharacterized protein</fullName>
    </submittedName>
</protein>
<comment type="caution">
    <text evidence="1">The sequence shown here is derived from an EMBL/GenBank/DDBJ whole genome shotgun (WGS) entry which is preliminary data.</text>
</comment>
<organism evidence="1 2">
    <name type="scientific">Coprinellus micaceus</name>
    <name type="common">Glistening ink-cap mushroom</name>
    <name type="synonym">Coprinus micaceus</name>
    <dbReference type="NCBI Taxonomy" id="71717"/>
    <lineage>
        <taxon>Eukaryota</taxon>
        <taxon>Fungi</taxon>
        <taxon>Dikarya</taxon>
        <taxon>Basidiomycota</taxon>
        <taxon>Agaricomycotina</taxon>
        <taxon>Agaricomycetes</taxon>
        <taxon>Agaricomycetidae</taxon>
        <taxon>Agaricales</taxon>
        <taxon>Agaricineae</taxon>
        <taxon>Psathyrellaceae</taxon>
        <taxon>Coprinellus</taxon>
    </lineage>
</organism>
<reference evidence="1 2" key="1">
    <citation type="journal article" date="2019" name="Nat. Ecol. Evol.">
        <title>Megaphylogeny resolves global patterns of mushroom evolution.</title>
        <authorList>
            <person name="Varga T."/>
            <person name="Krizsan K."/>
            <person name="Foldi C."/>
            <person name="Dima B."/>
            <person name="Sanchez-Garcia M."/>
            <person name="Sanchez-Ramirez S."/>
            <person name="Szollosi G.J."/>
            <person name="Szarkandi J.G."/>
            <person name="Papp V."/>
            <person name="Albert L."/>
            <person name="Andreopoulos W."/>
            <person name="Angelini C."/>
            <person name="Antonin V."/>
            <person name="Barry K.W."/>
            <person name="Bougher N.L."/>
            <person name="Buchanan P."/>
            <person name="Buyck B."/>
            <person name="Bense V."/>
            <person name="Catcheside P."/>
            <person name="Chovatia M."/>
            <person name="Cooper J."/>
            <person name="Damon W."/>
            <person name="Desjardin D."/>
            <person name="Finy P."/>
            <person name="Geml J."/>
            <person name="Haridas S."/>
            <person name="Hughes K."/>
            <person name="Justo A."/>
            <person name="Karasinski D."/>
            <person name="Kautmanova I."/>
            <person name="Kiss B."/>
            <person name="Kocsube S."/>
            <person name="Kotiranta H."/>
            <person name="LaButti K.M."/>
            <person name="Lechner B.E."/>
            <person name="Liimatainen K."/>
            <person name="Lipzen A."/>
            <person name="Lukacs Z."/>
            <person name="Mihaltcheva S."/>
            <person name="Morgado L.N."/>
            <person name="Niskanen T."/>
            <person name="Noordeloos M.E."/>
            <person name="Ohm R.A."/>
            <person name="Ortiz-Santana B."/>
            <person name="Ovrebo C."/>
            <person name="Racz N."/>
            <person name="Riley R."/>
            <person name="Savchenko A."/>
            <person name="Shiryaev A."/>
            <person name="Soop K."/>
            <person name="Spirin V."/>
            <person name="Szebenyi C."/>
            <person name="Tomsovsky M."/>
            <person name="Tulloss R.E."/>
            <person name="Uehling J."/>
            <person name="Grigoriev I.V."/>
            <person name="Vagvolgyi C."/>
            <person name="Papp T."/>
            <person name="Martin F.M."/>
            <person name="Miettinen O."/>
            <person name="Hibbett D.S."/>
            <person name="Nagy L.G."/>
        </authorList>
    </citation>
    <scope>NUCLEOTIDE SEQUENCE [LARGE SCALE GENOMIC DNA]</scope>
    <source>
        <strain evidence="1 2">FP101781</strain>
    </source>
</reference>
<keyword evidence="2" id="KW-1185">Reference proteome</keyword>
<accession>A0A4Y7SWA8</accession>